<evidence type="ECO:0000256" key="1">
    <source>
        <dbReference type="ARBA" id="ARBA00022701"/>
    </source>
</evidence>
<evidence type="ECO:0000313" key="6">
    <source>
        <dbReference type="EMBL" id="KAK1389258.1"/>
    </source>
</evidence>
<name>A0AAD8IQB1_9APIA</name>
<comment type="caution">
    <text evidence="6">The sequence shown here is derived from an EMBL/GenBank/DDBJ whole genome shotgun (WGS) entry which is preliminary data.</text>
</comment>
<keyword evidence="1" id="KW-0493">Microtubule</keyword>
<reference evidence="6" key="2">
    <citation type="submission" date="2023-05" db="EMBL/GenBank/DDBJ databases">
        <authorList>
            <person name="Schelkunov M.I."/>
        </authorList>
    </citation>
    <scope>NUCLEOTIDE SEQUENCE</scope>
    <source>
        <strain evidence="6">Hsosn_3</strain>
        <tissue evidence="6">Leaf</tissue>
    </source>
</reference>
<organism evidence="6 7">
    <name type="scientific">Heracleum sosnowskyi</name>
    <dbReference type="NCBI Taxonomy" id="360622"/>
    <lineage>
        <taxon>Eukaryota</taxon>
        <taxon>Viridiplantae</taxon>
        <taxon>Streptophyta</taxon>
        <taxon>Embryophyta</taxon>
        <taxon>Tracheophyta</taxon>
        <taxon>Spermatophyta</taxon>
        <taxon>Magnoliopsida</taxon>
        <taxon>eudicotyledons</taxon>
        <taxon>Gunneridae</taxon>
        <taxon>Pentapetalae</taxon>
        <taxon>asterids</taxon>
        <taxon>campanulids</taxon>
        <taxon>Apiales</taxon>
        <taxon>Apiaceae</taxon>
        <taxon>Apioideae</taxon>
        <taxon>apioid superclade</taxon>
        <taxon>Tordylieae</taxon>
        <taxon>Tordyliinae</taxon>
        <taxon>Heracleum</taxon>
    </lineage>
</organism>
<proteinExistence type="predicted"/>
<keyword evidence="7" id="KW-1185">Reference proteome</keyword>
<keyword evidence="3" id="KW-0067">ATP-binding</keyword>
<dbReference type="PANTHER" id="PTHR37739:SF14">
    <property type="entry name" value="KINESIN-LIKE PROTEIN KIN-12E"/>
    <property type="match status" value="1"/>
</dbReference>
<evidence type="ECO:0000313" key="7">
    <source>
        <dbReference type="Proteomes" id="UP001237642"/>
    </source>
</evidence>
<dbReference type="GO" id="GO:0005524">
    <property type="term" value="F:ATP binding"/>
    <property type="evidence" value="ECO:0007669"/>
    <property type="project" value="UniProtKB-KW"/>
</dbReference>
<gene>
    <name evidence="6" type="ORF">POM88_017436</name>
</gene>
<reference evidence="6" key="1">
    <citation type="submission" date="2023-02" db="EMBL/GenBank/DDBJ databases">
        <title>Genome of toxic invasive species Heracleum sosnowskyi carries increased number of genes despite the absence of recent whole-genome duplications.</title>
        <authorList>
            <person name="Schelkunov M."/>
            <person name="Shtratnikova V."/>
            <person name="Makarenko M."/>
            <person name="Klepikova A."/>
            <person name="Omelchenko D."/>
            <person name="Novikova G."/>
            <person name="Obukhova E."/>
            <person name="Bogdanov V."/>
            <person name="Penin A."/>
            <person name="Logacheva M."/>
        </authorList>
    </citation>
    <scope>NUCLEOTIDE SEQUENCE</scope>
    <source>
        <strain evidence="6">Hsosn_3</strain>
        <tissue evidence="6">Leaf</tissue>
    </source>
</reference>
<protein>
    <submittedName>
        <fullName evidence="6">Uncharacterized protein</fullName>
    </submittedName>
</protein>
<keyword evidence="5" id="KW-0505">Motor protein</keyword>
<accession>A0AAD8IQB1</accession>
<dbReference type="InterPro" id="IPR044986">
    <property type="entry name" value="KIF15/KIN-12"/>
</dbReference>
<dbReference type="GO" id="GO:0005874">
    <property type="term" value="C:microtubule"/>
    <property type="evidence" value="ECO:0007669"/>
    <property type="project" value="UniProtKB-KW"/>
</dbReference>
<evidence type="ECO:0000256" key="5">
    <source>
        <dbReference type="ARBA" id="ARBA00023175"/>
    </source>
</evidence>
<keyword evidence="4" id="KW-0175">Coiled coil</keyword>
<dbReference type="PANTHER" id="PTHR37739">
    <property type="entry name" value="KINESIN-LIKE PROTEIN KIN-12D"/>
    <property type="match status" value="1"/>
</dbReference>
<evidence type="ECO:0000256" key="4">
    <source>
        <dbReference type="ARBA" id="ARBA00023054"/>
    </source>
</evidence>
<evidence type="ECO:0000256" key="2">
    <source>
        <dbReference type="ARBA" id="ARBA00022741"/>
    </source>
</evidence>
<dbReference type="EMBL" id="JAUIZM010000004">
    <property type="protein sequence ID" value="KAK1389258.1"/>
    <property type="molecule type" value="Genomic_DNA"/>
</dbReference>
<dbReference type="AlphaFoldDB" id="A0AAD8IQB1"/>
<keyword evidence="2" id="KW-0547">Nucleotide-binding</keyword>
<evidence type="ECO:0000256" key="3">
    <source>
        <dbReference type="ARBA" id="ARBA00022840"/>
    </source>
</evidence>
<sequence length="167" mass="19015">MAVGDITNMEQSNLLQQKREHEVALVGAFKREKDKDMALQALTASNVAAMDLAKQREKEPGNQDVTKFAMENLRLKEDIRRLKLISEEGEWERMNEQIIILQNKLLDALDWKLMHESDPSTTQRNISEMVNDASNDCNLLASTKVNGLAMIYIIIKDDKVNTSNNII</sequence>
<dbReference type="Proteomes" id="UP001237642">
    <property type="component" value="Unassembled WGS sequence"/>
</dbReference>